<name>A0ABN9WXI9_9DINO</name>
<evidence type="ECO:0000313" key="2">
    <source>
        <dbReference type="EMBL" id="CAK0891644.1"/>
    </source>
</evidence>
<keyword evidence="3" id="KW-1185">Reference proteome</keyword>
<comment type="caution">
    <text evidence="2">The sequence shown here is derived from an EMBL/GenBank/DDBJ whole genome shotgun (WGS) entry which is preliminary data.</text>
</comment>
<feature type="non-terminal residue" evidence="2">
    <location>
        <position position="1"/>
    </location>
</feature>
<accession>A0ABN9WXI9</accession>
<protein>
    <submittedName>
        <fullName evidence="2">Uncharacterized protein</fullName>
    </submittedName>
</protein>
<reference evidence="2" key="1">
    <citation type="submission" date="2023-10" db="EMBL/GenBank/DDBJ databases">
        <authorList>
            <person name="Chen Y."/>
            <person name="Shah S."/>
            <person name="Dougan E. K."/>
            <person name="Thang M."/>
            <person name="Chan C."/>
        </authorList>
    </citation>
    <scope>NUCLEOTIDE SEQUENCE [LARGE SCALE GENOMIC DNA]</scope>
</reference>
<proteinExistence type="predicted"/>
<gene>
    <name evidence="2" type="ORF">PCOR1329_LOCUS71518</name>
</gene>
<feature type="chain" id="PRO_5046138609" evidence="1">
    <location>
        <begin position="21"/>
        <end position="232"/>
    </location>
</feature>
<dbReference type="EMBL" id="CAUYUJ010019502">
    <property type="protein sequence ID" value="CAK0891644.1"/>
    <property type="molecule type" value="Genomic_DNA"/>
</dbReference>
<feature type="non-terminal residue" evidence="2">
    <location>
        <position position="232"/>
    </location>
</feature>
<feature type="signal peptide" evidence="1">
    <location>
        <begin position="1"/>
        <end position="20"/>
    </location>
</feature>
<evidence type="ECO:0000313" key="3">
    <source>
        <dbReference type="Proteomes" id="UP001189429"/>
    </source>
</evidence>
<organism evidence="2 3">
    <name type="scientific">Prorocentrum cordatum</name>
    <dbReference type="NCBI Taxonomy" id="2364126"/>
    <lineage>
        <taxon>Eukaryota</taxon>
        <taxon>Sar</taxon>
        <taxon>Alveolata</taxon>
        <taxon>Dinophyceae</taxon>
        <taxon>Prorocentrales</taxon>
        <taxon>Prorocentraceae</taxon>
        <taxon>Prorocentrum</taxon>
    </lineage>
</organism>
<dbReference type="Proteomes" id="UP001189429">
    <property type="component" value="Unassembled WGS sequence"/>
</dbReference>
<sequence>QDARLPAILFPALFCSSAAGRGLAAAEGERPAAGLLQRGACAVLQELQLVADRSSWIWDLRSIACALELASCAWLRALDEEAPAGPCAARPSSSVAPGDPDEGVAWVALVVMRAEPFRLGLPEIVAFYAEMLSQLGSWLPELLSALTPGARRPRVTEEDMHLHLAAVALAAVGRWLALAQEASAEAPSAAAALRAAWPRSVEGLLAGVALRLDGVRGAARGGAAARRLLPEA</sequence>
<evidence type="ECO:0000256" key="1">
    <source>
        <dbReference type="SAM" id="SignalP"/>
    </source>
</evidence>
<keyword evidence="1" id="KW-0732">Signal</keyword>